<sequence>MFSLIYVEEEIWDHPETQAIKRRFSKLPVIKCERFGEVFNRKNQSFRLQKENPALILAKKQGNLVLKVPEGHGIGGTNNYYFSHMLNCVFDCRYCFLQGMYSSAHYVLFINAEDFKEAIIKTAKEVETPYFFSGYDCDSLALENITGFVKGILPVFRKIENAFLELRTKSVQIKFLLREKPMPNCITAFTLSPEPIAKALEHKAPSFKERLKALKYLQEAGWPIGLRFDPLIFMTRFEECYGPFFEEVFQTLDEKSIHSVTLGTFRSPSVLFKRMEKMFPEEKLFAQDLEEKNGLVTYREAPLKEIYEFSQSKILKYIPESKLFTSMTF</sequence>
<evidence type="ECO:0000313" key="2">
    <source>
        <dbReference type="Proteomes" id="UP000031552"/>
    </source>
</evidence>
<evidence type="ECO:0000313" key="1">
    <source>
        <dbReference type="EMBL" id="CDR35140.1"/>
    </source>
</evidence>
<dbReference type="GO" id="GO:0003913">
    <property type="term" value="F:DNA photolyase activity"/>
    <property type="evidence" value="ECO:0007669"/>
    <property type="project" value="TreeGrafter"/>
</dbReference>
<dbReference type="PANTHER" id="PTHR37822">
    <property type="entry name" value="SPORE PHOTOPRODUCT LYASE-RELATED"/>
    <property type="match status" value="1"/>
</dbReference>
<comment type="caution">
    <text evidence="1">The sequence shown here is derived from an EMBL/GenBank/DDBJ whole genome shotgun (WGS) entry which is preliminary data.</text>
</comment>
<gene>
    <name evidence="1" type="ORF">CSEC_2334</name>
</gene>
<dbReference type="Proteomes" id="UP000031552">
    <property type="component" value="Unassembled WGS sequence"/>
</dbReference>
<dbReference type="Pfam" id="PF20903">
    <property type="entry name" value="SPL"/>
    <property type="match status" value="1"/>
</dbReference>
<dbReference type="STRING" id="1437425.CSEC_2334"/>
<dbReference type="RefSeq" id="WP_041018687.1">
    <property type="nucleotide sequence ID" value="NZ_CCEJ010000013.1"/>
</dbReference>
<dbReference type="Gene3D" id="3.40.50.12110">
    <property type="match status" value="1"/>
</dbReference>
<dbReference type="OrthoDB" id="9783671at2"/>
<evidence type="ECO:0008006" key="3">
    <source>
        <dbReference type="Google" id="ProtNLM"/>
    </source>
</evidence>
<reference evidence="1" key="2">
    <citation type="submission" date="2014-09" db="EMBL/GenBank/DDBJ databases">
        <title>Criblamydia sequanensis harbors a mega-plasmid encoding arsenite resistance.</title>
        <authorList>
            <person name="Bertelli C."/>
            <person name="Goesmann A."/>
            <person name="Greub G."/>
        </authorList>
    </citation>
    <scope>NUCLEOTIDE SEQUENCE [LARGE SCALE GENOMIC DNA]</scope>
    <source>
        <strain evidence="1">CRIB-18</strain>
    </source>
</reference>
<dbReference type="GO" id="GO:0042601">
    <property type="term" value="C:endospore-forming forespore"/>
    <property type="evidence" value="ECO:0007669"/>
    <property type="project" value="TreeGrafter"/>
</dbReference>
<dbReference type="InterPro" id="IPR049539">
    <property type="entry name" value="SPL"/>
</dbReference>
<dbReference type="GO" id="GO:1904047">
    <property type="term" value="F:S-adenosyl-L-methionine binding"/>
    <property type="evidence" value="ECO:0007669"/>
    <property type="project" value="TreeGrafter"/>
</dbReference>
<dbReference type="PANTHER" id="PTHR37822:SF2">
    <property type="entry name" value="SPORE PHOTOPRODUCT LYASE"/>
    <property type="match status" value="1"/>
</dbReference>
<reference evidence="1" key="1">
    <citation type="submission" date="2013-12" db="EMBL/GenBank/DDBJ databases">
        <authorList>
            <person name="Linke B."/>
        </authorList>
    </citation>
    <scope>NUCLEOTIDE SEQUENCE [LARGE SCALE GENOMIC DNA]</scope>
    <source>
        <strain evidence="1">CRIB-18</strain>
    </source>
</reference>
<dbReference type="GO" id="GO:0051539">
    <property type="term" value="F:4 iron, 4 sulfur cluster binding"/>
    <property type="evidence" value="ECO:0007669"/>
    <property type="project" value="TreeGrafter"/>
</dbReference>
<protein>
    <recommendedName>
        <fullName evidence="3">Spore photoproduct lyase</fullName>
    </recommendedName>
</protein>
<accession>A0A090D323</accession>
<name>A0A090D323_9BACT</name>
<proteinExistence type="predicted"/>
<dbReference type="EMBL" id="CCEJ010000013">
    <property type="protein sequence ID" value="CDR35140.1"/>
    <property type="molecule type" value="Genomic_DNA"/>
</dbReference>
<dbReference type="eggNOG" id="COG1533">
    <property type="taxonomic scope" value="Bacteria"/>
</dbReference>
<organism evidence="1 2">
    <name type="scientific">Candidatus Criblamydia sequanensis CRIB-18</name>
    <dbReference type="NCBI Taxonomy" id="1437425"/>
    <lineage>
        <taxon>Bacteria</taxon>
        <taxon>Pseudomonadati</taxon>
        <taxon>Chlamydiota</taxon>
        <taxon>Chlamydiia</taxon>
        <taxon>Parachlamydiales</taxon>
        <taxon>Candidatus Criblamydiaceae</taxon>
        <taxon>Candidatus Criblamydia</taxon>
    </lineage>
</organism>
<dbReference type="AlphaFoldDB" id="A0A090D323"/>
<dbReference type="Gene3D" id="3.80.30.30">
    <property type="match status" value="1"/>
</dbReference>
<keyword evidence="2" id="KW-1185">Reference proteome</keyword>